<gene>
    <name evidence="3" type="ORF">FNJ47_24300</name>
</gene>
<evidence type="ECO:0000313" key="4">
    <source>
        <dbReference type="Proteomes" id="UP000468531"/>
    </source>
</evidence>
<evidence type="ECO:0000313" key="3">
    <source>
        <dbReference type="EMBL" id="NEU98863.1"/>
    </source>
</evidence>
<dbReference type="Proteomes" id="UP000468531">
    <property type="component" value="Unassembled WGS sequence"/>
</dbReference>
<comment type="caution">
    <text evidence="3">The sequence shown here is derived from an EMBL/GenBank/DDBJ whole genome shotgun (WGS) entry which is preliminary data.</text>
</comment>
<dbReference type="AlphaFoldDB" id="A0A6P1BKU9"/>
<feature type="transmembrane region" description="Helical" evidence="2">
    <location>
        <begin position="86"/>
        <end position="107"/>
    </location>
</feature>
<keyword evidence="4" id="KW-1185">Reference proteome</keyword>
<feature type="transmembrane region" description="Helical" evidence="2">
    <location>
        <begin position="47"/>
        <end position="65"/>
    </location>
</feature>
<protein>
    <submittedName>
        <fullName evidence="3">Uncharacterized protein</fullName>
    </submittedName>
</protein>
<evidence type="ECO:0000256" key="1">
    <source>
        <dbReference type="SAM" id="MobiDB-lite"/>
    </source>
</evidence>
<feature type="transmembrane region" description="Helical" evidence="2">
    <location>
        <begin position="12"/>
        <end position="32"/>
    </location>
</feature>
<feature type="compositionally biased region" description="Basic and acidic residues" evidence="1">
    <location>
        <begin position="167"/>
        <end position="176"/>
    </location>
</feature>
<accession>A0A6P1BKU9</accession>
<organism evidence="3 4">
    <name type="scientific">Bradyrhizobium uaiense</name>
    <dbReference type="NCBI Taxonomy" id="2594946"/>
    <lineage>
        <taxon>Bacteria</taxon>
        <taxon>Pseudomonadati</taxon>
        <taxon>Pseudomonadota</taxon>
        <taxon>Alphaproteobacteria</taxon>
        <taxon>Hyphomicrobiales</taxon>
        <taxon>Nitrobacteraceae</taxon>
        <taxon>Bradyrhizobium</taxon>
    </lineage>
</organism>
<name>A0A6P1BKU9_9BRAD</name>
<evidence type="ECO:0000256" key="2">
    <source>
        <dbReference type="SAM" id="Phobius"/>
    </source>
</evidence>
<sequence>MISNGRALMLQTMLYVAALILFAASLFLPVVVTVETNHGLPLTEERWIGWWFLFFGPLGVSKWQFGWFANPLMLLSVMPMPPYLKLIFAGLAAALAVSTITINSMHVVDAELAVKSARLGFYLWLGCPFLLLFGALVGPDGEIIGMSRGQGRQGAGAEPPFRGGVARPDRGAGEDR</sequence>
<keyword evidence="2" id="KW-1133">Transmembrane helix</keyword>
<keyword evidence="2" id="KW-0812">Transmembrane</keyword>
<proteinExistence type="predicted"/>
<dbReference type="RefSeq" id="WP_163157560.1">
    <property type="nucleotide sequence ID" value="NZ_VKHP01000107.1"/>
</dbReference>
<reference evidence="3 4" key="1">
    <citation type="journal article" date="2020" name="Arch. Microbiol.">
        <title>Bradyrhizobium uaiense sp. nov., a new highly efficient cowpea symbiont.</title>
        <authorList>
            <person name="Cabral Michel D."/>
            <person name="Azarias Guimaraes A."/>
            <person name="Martins da Costa E."/>
            <person name="Soares de Carvalho T."/>
            <person name="Balsanelli E."/>
            <person name="Willems A."/>
            <person name="Maltempi de Souza E."/>
            <person name="de Souza Moreira F.M."/>
        </authorList>
    </citation>
    <scope>NUCLEOTIDE SEQUENCE [LARGE SCALE GENOMIC DNA]</scope>
    <source>
        <strain evidence="3 4">UFLA 03-164</strain>
    </source>
</reference>
<feature type="transmembrane region" description="Helical" evidence="2">
    <location>
        <begin position="119"/>
        <end position="138"/>
    </location>
</feature>
<feature type="region of interest" description="Disordered" evidence="1">
    <location>
        <begin position="148"/>
        <end position="176"/>
    </location>
</feature>
<keyword evidence="2" id="KW-0472">Membrane</keyword>
<dbReference type="EMBL" id="VKHP01000107">
    <property type="protein sequence ID" value="NEU98863.1"/>
    <property type="molecule type" value="Genomic_DNA"/>
</dbReference>